<accession>A0A9Q3K5N1</accession>
<evidence type="ECO:0000256" key="1">
    <source>
        <dbReference type="SAM" id="MobiDB-lite"/>
    </source>
</evidence>
<feature type="compositionally biased region" description="Acidic residues" evidence="1">
    <location>
        <begin position="114"/>
        <end position="125"/>
    </location>
</feature>
<reference evidence="2" key="1">
    <citation type="submission" date="2021-03" db="EMBL/GenBank/DDBJ databases">
        <title>Draft genome sequence of rust myrtle Austropuccinia psidii MF-1, a brazilian biotype.</title>
        <authorList>
            <person name="Quecine M.C."/>
            <person name="Pachon D.M.R."/>
            <person name="Bonatelli M.L."/>
            <person name="Correr F.H."/>
            <person name="Franceschini L.M."/>
            <person name="Leite T.F."/>
            <person name="Margarido G.R.A."/>
            <person name="Almeida C.A."/>
            <person name="Ferrarezi J.A."/>
            <person name="Labate C.A."/>
        </authorList>
    </citation>
    <scope>NUCLEOTIDE SEQUENCE</scope>
    <source>
        <strain evidence="2">MF-1</strain>
    </source>
</reference>
<dbReference type="EMBL" id="AVOT02095841">
    <property type="protein sequence ID" value="MBW0575218.1"/>
    <property type="molecule type" value="Genomic_DNA"/>
</dbReference>
<evidence type="ECO:0000313" key="2">
    <source>
        <dbReference type="EMBL" id="MBW0575218.1"/>
    </source>
</evidence>
<name>A0A9Q3K5N1_9BASI</name>
<gene>
    <name evidence="2" type="ORF">O181_114933</name>
</gene>
<keyword evidence="3" id="KW-1185">Reference proteome</keyword>
<comment type="caution">
    <text evidence="2">The sequence shown here is derived from an EMBL/GenBank/DDBJ whole genome shotgun (WGS) entry which is preliminary data.</text>
</comment>
<dbReference type="AlphaFoldDB" id="A0A9Q3K5N1"/>
<dbReference type="Proteomes" id="UP000765509">
    <property type="component" value="Unassembled WGS sequence"/>
</dbReference>
<organism evidence="2 3">
    <name type="scientific">Austropuccinia psidii MF-1</name>
    <dbReference type="NCBI Taxonomy" id="1389203"/>
    <lineage>
        <taxon>Eukaryota</taxon>
        <taxon>Fungi</taxon>
        <taxon>Dikarya</taxon>
        <taxon>Basidiomycota</taxon>
        <taxon>Pucciniomycotina</taxon>
        <taxon>Pucciniomycetes</taxon>
        <taxon>Pucciniales</taxon>
        <taxon>Sphaerophragmiaceae</taxon>
        <taxon>Austropuccinia</taxon>
    </lineage>
</organism>
<protein>
    <submittedName>
        <fullName evidence="2">Uncharacterized protein</fullName>
    </submittedName>
</protein>
<proteinExistence type="predicted"/>
<sequence>MLVYVWYTEMKEIVGRRSWPWCESQILQKYRNDEISNTLPDVSKRTNIGKFDPYRSSNFKERQRFRVELKDKLREIVAEVAKNNPCHNCGSTDYYASFPKAKEKVYAIEKVPEEESPTEDSDSDSMGDAVREKSDEEQDPREEFPVEYQEENPLEIQDIQLEAGMPQDTSNKNLCKHTQDSQTILATPAKGMA</sequence>
<evidence type="ECO:0000313" key="3">
    <source>
        <dbReference type="Proteomes" id="UP000765509"/>
    </source>
</evidence>
<feature type="region of interest" description="Disordered" evidence="1">
    <location>
        <begin position="110"/>
        <end position="193"/>
    </location>
</feature>